<dbReference type="AlphaFoldDB" id="A0ABD1XPK0"/>
<evidence type="ECO:0000256" key="1">
    <source>
        <dbReference type="SAM" id="MobiDB-lite"/>
    </source>
</evidence>
<dbReference type="Proteomes" id="UP001605036">
    <property type="component" value="Unassembled WGS sequence"/>
</dbReference>
<dbReference type="EMBL" id="JBHFFA010000007">
    <property type="protein sequence ID" value="KAL2610883.1"/>
    <property type="molecule type" value="Genomic_DNA"/>
</dbReference>
<gene>
    <name evidence="2" type="ORF">R1flu_022575</name>
</gene>
<comment type="caution">
    <text evidence="2">The sequence shown here is derived from an EMBL/GenBank/DDBJ whole genome shotgun (WGS) entry which is preliminary data.</text>
</comment>
<evidence type="ECO:0000313" key="2">
    <source>
        <dbReference type="EMBL" id="KAL2610883.1"/>
    </source>
</evidence>
<evidence type="ECO:0000313" key="3">
    <source>
        <dbReference type="Proteomes" id="UP001605036"/>
    </source>
</evidence>
<sequence length="74" mass="8293">MLKKRAYSGFGSGRRKTTQGTPDVRCMKEGGDSIHHSSRPFKNWHVSTRIMVRDTKRGLSISCDTVILSTHTSV</sequence>
<protein>
    <recommendedName>
        <fullName evidence="4">Ribosomal protein L2</fullName>
    </recommendedName>
</protein>
<reference evidence="2 3" key="1">
    <citation type="submission" date="2024-09" db="EMBL/GenBank/DDBJ databases">
        <title>Chromosome-scale assembly of Riccia fluitans.</title>
        <authorList>
            <person name="Paukszto L."/>
            <person name="Sawicki J."/>
            <person name="Karawczyk K."/>
            <person name="Piernik-Szablinska J."/>
            <person name="Szczecinska M."/>
            <person name="Mazdziarz M."/>
        </authorList>
    </citation>
    <scope>NUCLEOTIDE SEQUENCE [LARGE SCALE GENOMIC DNA]</scope>
    <source>
        <strain evidence="2">Rf_01</strain>
        <tissue evidence="2">Aerial parts of the thallus</tissue>
    </source>
</reference>
<proteinExistence type="predicted"/>
<accession>A0ABD1XPK0</accession>
<organism evidence="2 3">
    <name type="scientific">Riccia fluitans</name>
    <dbReference type="NCBI Taxonomy" id="41844"/>
    <lineage>
        <taxon>Eukaryota</taxon>
        <taxon>Viridiplantae</taxon>
        <taxon>Streptophyta</taxon>
        <taxon>Embryophyta</taxon>
        <taxon>Marchantiophyta</taxon>
        <taxon>Marchantiopsida</taxon>
        <taxon>Marchantiidae</taxon>
        <taxon>Marchantiales</taxon>
        <taxon>Ricciaceae</taxon>
        <taxon>Riccia</taxon>
    </lineage>
</organism>
<keyword evidence="3" id="KW-1185">Reference proteome</keyword>
<feature type="compositionally biased region" description="Basic and acidic residues" evidence="1">
    <location>
        <begin position="25"/>
        <end position="35"/>
    </location>
</feature>
<feature type="region of interest" description="Disordered" evidence="1">
    <location>
        <begin position="1"/>
        <end position="39"/>
    </location>
</feature>
<name>A0ABD1XPK0_9MARC</name>
<evidence type="ECO:0008006" key="4">
    <source>
        <dbReference type="Google" id="ProtNLM"/>
    </source>
</evidence>